<dbReference type="Proteomes" id="UP000274327">
    <property type="component" value="Unassembled WGS sequence"/>
</dbReference>
<evidence type="ECO:0000313" key="1">
    <source>
        <dbReference type="EMBL" id="RRR17618.1"/>
    </source>
</evidence>
<dbReference type="AlphaFoldDB" id="A0A3R8QM15"/>
<dbReference type="CDD" id="cd18722">
    <property type="entry name" value="PIN_NicB-like"/>
    <property type="match status" value="1"/>
</dbReference>
<name>A0A3R8QM15_9MICO</name>
<keyword evidence="2" id="KW-1185">Reference proteome</keyword>
<dbReference type="Gene3D" id="3.40.50.1010">
    <property type="entry name" value="5'-nuclease"/>
    <property type="match status" value="1"/>
</dbReference>
<proteinExistence type="predicted"/>
<reference evidence="1 2" key="1">
    <citation type="submission" date="2018-07" db="EMBL/GenBank/DDBJ databases">
        <title>Brachybacteriurn paraconglorneratum KCTC 9916.</title>
        <authorList>
            <person name="Li Y."/>
        </authorList>
    </citation>
    <scope>NUCLEOTIDE SEQUENCE [LARGE SCALE GENOMIC DNA]</scope>
    <source>
        <strain evidence="1 2">KCTC 9916</strain>
    </source>
</reference>
<protein>
    <submittedName>
        <fullName evidence="1">NYN domain-containing protein</fullName>
    </submittedName>
</protein>
<dbReference type="RefSeq" id="WP_126988396.1">
    <property type="nucleotide sequence ID" value="NZ_ML133859.1"/>
</dbReference>
<sequence length="245" mass="26800">MTRVGVYVDGYNLYYGARRQCGRSTPGWRWLDLRAMATTIVSSQSTWTSPTIEHLVYCTARISGASNSEGQREQDVYLRALERTGSVDLIAYGKYVNRVAKAPLATPAGNGRPELTTSSWPVMVRDGNDNDVPDATFMVSVARREEKGSDVNVASHLLIDALSGAIDAAVVISNDSDLAFPIRHVREQIPVGLVNPTPGYLAGDLQGTPADGVGNHWWYQLTAQDLQQHQLPPTIGAKIRKPPPW</sequence>
<organism evidence="1 2">
    <name type="scientific">Brachybacterium paraconglomeratum</name>
    <dbReference type="NCBI Taxonomy" id="173362"/>
    <lineage>
        <taxon>Bacteria</taxon>
        <taxon>Bacillati</taxon>
        <taxon>Actinomycetota</taxon>
        <taxon>Actinomycetes</taxon>
        <taxon>Micrococcales</taxon>
        <taxon>Dermabacteraceae</taxon>
        <taxon>Brachybacterium</taxon>
    </lineage>
</organism>
<dbReference type="EMBL" id="QOCI01000012">
    <property type="protein sequence ID" value="RRR17618.1"/>
    <property type="molecule type" value="Genomic_DNA"/>
</dbReference>
<gene>
    <name evidence="1" type="ORF">DS079_13605</name>
</gene>
<evidence type="ECO:0000313" key="2">
    <source>
        <dbReference type="Proteomes" id="UP000274327"/>
    </source>
</evidence>
<dbReference type="GeneID" id="78122054"/>
<comment type="caution">
    <text evidence="1">The sequence shown here is derived from an EMBL/GenBank/DDBJ whole genome shotgun (WGS) entry which is preliminary data.</text>
</comment>
<accession>A0A3R8QM15</accession>